<dbReference type="PROSITE" id="PS00165">
    <property type="entry name" value="DEHYDRATASE_SER_THR"/>
    <property type="match status" value="1"/>
</dbReference>
<proteinExistence type="predicted"/>
<dbReference type="EMBL" id="JALKFT010000002">
    <property type="protein sequence ID" value="MCK9874904.1"/>
    <property type="molecule type" value="Genomic_DNA"/>
</dbReference>
<name>A0ABT0JTN3_9ACTN</name>
<evidence type="ECO:0000256" key="2">
    <source>
        <dbReference type="ARBA" id="ARBA00022898"/>
    </source>
</evidence>
<evidence type="ECO:0000256" key="1">
    <source>
        <dbReference type="ARBA" id="ARBA00001933"/>
    </source>
</evidence>
<feature type="domain" description="Tryptophan synthase beta chain-like PALP" evidence="5">
    <location>
        <begin position="41"/>
        <end position="357"/>
    </location>
</feature>
<comment type="cofactor">
    <cofactor evidence="1">
        <name>pyridoxal 5'-phosphate</name>
        <dbReference type="ChEBI" id="CHEBI:597326"/>
    </cofactor>
</comment>
<evidence type="ECO:0000259" key="5">
    <source>
        <dbReference type="Pfam" id="PF00291"/>
    </source>
</evidence>
<dbReference type="SUPFAM" id="SSF53686">
    <property type="entry name" value="Tryptophan synthase beta subunit-like PLP-dependent enzymes"/>
    <property type="match status" value="1"/>
</dbReference>
<keyword evidence="2" id="KW-0663">Pyridoxal phosphate</keyword>
<dbReference type="Pfam" id="PF00291">
    <property type="entry name" value="PALP"/>
    <property type="match status" value="1"/>
</dbReference>
<feature type="region of interest" description="Disordered" evidence="4">
    <location>
        <begin position="1"/>
        <end position="23"/>
    </location>
</feature>
<comment type="caution">
    <text evidence="6">The sequence shown here is derived from an EMBL/GenBank/DDBJ whole genome shotgun (WGS) entry which is preliminary data.</text>
</comment>
<dbReference type="PANTHER" id="PTHR48078">
    <property type="entry name" value="THREONINE DEHYDRATASE, MITOCHONDRIAL-RELATED"/>
    <property type="match status" value="1"/>
</dbReference>
<accession>A0ABT0JTN3</accession>
<dbReference type="Proteomes" id="UP001201873">
    <property type="component" value="Unassembled WGS sequence"/>
</dbReference>
<reference evidence="6 7" key="1">
    <citation type="submission" date="2022-04" db="EMBL/GenBank/DDBJ databases">
        <title>Genome diversity in the genus Frankia.</title>
        <authorList>
            <person name="Carlos-Shanley C."/>
            <person name="Hahn D."/>
        </authorList>
    </citation>
    <scope>NUCLEOTIDE SEQUENCE [LARGE SCALE GENOMIC DNA]</scope>
    <source>
        <strain evidence="6 7">Ag45/Mut15</strain>
    </source>
</reference>
<keyword evidence="3" id="KW-0456">Lyase</keyword>
<feature type="compositionally biased region" description="Acidic residues" evidence="4">
    <location>
        <begin position="1"/>
        <end position="10"/>
    </location>
</feature>
<feature type="region of interest" description="Disordered" evidence="4">
    <location>
        <begin position="377"/>
        <end position="425"/>
    </location>
</feature>
<protein>
    <submittedName>
        <fullName evidence="6">Pyridoxal-phosphate dependent enzyme</fullName>
    </submittedName>
</protein>
<keyword evidence="7" id="KW-1185">Reference proteome</keyword>
<evidence type="ECO:0000313" key="7">
    <source>
        <dbReference type="Proteomes" id="UP001201873"/>
    </source>
</evidence>
<evidence type="ECO:0000313" key="6">
    <source>
        <dbReference type="EMBL" id="MCK9874904.1"/>
    </source>
</evidence>
<dbReference type="InterPro" id="IPR001926">
    <property type="entry name" value="TrpB-like_PALP"/>
</dbReference>
<sequence length="425" mass="42911">MTAPATDDEPASTPTSTASARRDLPAGVSLPAIESAARVLSGVVRRTRVVRAGGLDAGLGMPVWLKCEHEQHTGSFKLRGAYHRVACADPDERARGVVAASAGNHAQGVAYAAAAFGVPATIFVPAGANPVKIARTRGLGARVEQVPGGVEAALAAAAEFAAAGGRLLVHPFDDPAVIAGQGTIGLELLDQVPDLRTVVVGVGGGGLLSGIAVALRARRPEVRVIGVQSVLSPAFAAALRQPTSTVDGPAVDVPVLDVPVLGRSCRRPTLPRSPASAMGRRTIADGMAVREPGRLTLALARSLVDDVVTVDEAAFWSAMVWLRRSGLVVEPAGAAPLAALLRHGGLARGSTVAVLSGGNIDPAVDARVRALAGSAQVPSADPVEGDLVPGDLVSGDLVPSDPVSSDPVRTTGVASPPGMAGSRCP</sequence>
<evidence type="ECO:0000256" key="4">
    <source>
        <dbReference type="SAM" id="MobiDB-lite"/>
    </source>
</evidence>
<dbReference type="InterPro" id="IPR050147">
    <property type="entry name" value="Ser/Thr_Dehydratase"/>
</dbReference>
<dbReference type="InterPro" id="IPR000634">
    <property type="entry name" value="Ser/Thr_deHydtase_PyrdxlP-BS"/>
</dbReference>
<dbReference type="RefSeq" id="WP_248823419.1">
    <property type="nucleotide sequence ID" value="NZ_JALKFT010000002.1"/>
</dbReference>
<organism evidence="6 7">
    <name type="scientific">Frankia umida</name>
    <dbReference type="NCBI Taxonomy" id="573489"/>
    <lineage>
        <taxon>Bacteria</taxon>
        <taxon>Bacillati</taxon>
        <taxon>Actinomycetota</taxon>
        <taxon>Actinomycetes</taxon>
        <taxon>Frankiales</taxon>
        <taxon>Frankiaceae</taxon>
        <taxon>Frankia</taxon>
    </lineage>
</organism>
<dbReference type="Gene3D" id="3.40.50.1100">
    <property type="match status" value="2"/>
</dbReference>
<evidence type="ECO:0000256" key="3">
    <source>
        <dbReference type="ARBA" id="ARBA00023239"/>
    </source>
</evidence>
<dbReference type="InterPro" id="IPR036052">
    <property type="entry name" value="TrpB-like_PALP_sf"/>
</dbReference>
<gene>
    <name evidence="6" type="ORF">MXD59_03750</name>
</gene>
<dbReference type="PANTHER" id="PTHR48078:SF6">
    <property type="entry name" value="L-THREONINE DEHYDRATASE CATABOLIC TDCB"/>
    <property type="match status" value="1"/>
</dbReference>